<dbReference type="InterPro" id="IPR001750">
    <property type="entry name" value="ND/Mrp_TM"/>
</dbReference>
<dbReference type="AlphaFoldDB" id="K7QLB8"/>
<evidence type="ECO:0000256" key="2">
    <source>
        <dbReference type="ARBA" id="ARBA00004448"/>
    </source>
</evidence>
<keyword evidence="15 21" id="KW-0496">Mitochondrion</keyword>
<feature type="transmembrane region" description="Helical" evidence="19">
    <location>
        <begin position="134"/>
        <end position="154"/>
    </location>
</feature>
<evidence type="ECO:0000256" key="5">
    <source>
        <dbReference type="ARBA" id="ARBA00021008"/>
    </source>
</evidence>
<dbReference type="GeneID" id="14049676"/>
<evidence type="ECO:0000256" key="10">
    <source>
        <dbReference type="ARBA" id="ARBA00022967"/>
    </source>
</evidence>
<feature type="transmembrane region" description="Helical" evidence="19">
    <location>
        <begin position="100"/>
        <end position="122"/>
    </location>
</feature>
<evidence type="ECO:0000256" key="14">
    <source>
        <dbReference type="ARBA" id="ARBA00023075"/>
    </source>
</evidence>
<name>K7QLB8_CALHY</name>
<dbReference type="PANTHER" id="PTHR46552:SF1">
    <property type="entry name" value="NADH-UBIQUINONE OXIDOREDUCTASE CHAIN 2"/>
    <property type="match status" value="1"/>
</dbReference>
<keyword evidence="12 19" id="KW-1133">Transmembrane helix</keyword>
<evidence type="ECO:0000256" key="4">
    <source>
        <dbReference type="ARBA" id="ARBA00012944"/>
    </source>
</evidence>
<evidence type="ECO:0000256" key="19">
    <source>
        <dbReference type="SAM" id="Phobius"/>
    </source>
</evidence>
<dbReference type="InterPro" id="IPR050175">
    <property type="entry name" value="Complex_I_Subunit_2"/>
</dbReference>
<dbReference type="GO" id="GO:0006120">
    <property type="term" value="P:mitochondrial electron transport, NADH to ubiquinone"/>
    <property type="evidence" value="ECO:0007669"/>
    <property type="project" value="TreeGrafter"/>
</dbReference>
<evidence type="ECO:0000256" key="6">
    <source>
        <dbReference type="ARBA" id="ARBA00022448"/>
    </source>
</evidence>
<evidence type="ECO:0000256" key="1">
    <source>
        <dbReference type="ARBA" id="ARBA00003257"/>
    </source>
</evidence>
<protein>
    <recommendedName>
        <fullName evidence="5">NADH-ubiquinone oxidoreductase chain 2</fullName>
        <ecNumber evidence="4">7.1.1.2</ecNumber>
    </recommendedName>
    <alternativeName>
        <fullName evidence="17">NADH dehydrogenase subunit 2</fullName>
    </alternativeName>
</protein>
<keyword evidence="14" id="KW-0830">Ubiquinone</keyword>
<dbReference type="GO" id="GO:0008137">
    <property type="term" value="F:NADH dehydrogenase (ubiquinone) activity"/>
    <property type="evidence" value="ECO:0007669"/>
    <property type="project" value="UniProtKB-EC"/>
</dbReference>
<proteinExistence type="inferred from homology"/>
<dbReference type="PANTHER" id="PTHR46552">
    <property type="entry name" value="NADH-UBIQUINONE OXIDOREDUCTASE CHAIN 2"/>
    <property type="match status" value="1"/>
</dbReference>
<accession>K7QLB8</accession>
<dbReference type="CTD" id="4536"/>
<feature type="transmembrane region" description="Helical" evidence="19">
    <location>
        <begin position="187"/>
        <end position="206"/>
    </location>
</feature>
<keyword evidence="11" id="KW-0249">Electron transport</keyword>
<keyword evidence="13" id="KW-0520">NAD</keyword>
<evidence type="ECO:0000256" key="13">
    <source>
        <dbReference type="ARBA" id="ARBA00023027"/>
    </source>
</evidence>
<comment type="similarity">
    <text evidence="3">Belongs to the complex I subunit 2 family.</text>
</comment>
<dbReference type="EC" id="7.1.1.2" evidence="4"/>
<evidence type="ECO:0000259" key="20">
    <source>
        <dbReference type="Pfam" id="PF00361"/>
    </source>
</evidence>
<geneLocation type="mitochondrion" evidence="21"/>
<evidence type="ECO:0000313" key="21">
    <source>
        <dbReference type="EMBL" id="AFU88795.1"/>
    </source>
</evidence>
<evidence type="ECO:0000256" key="7">
    <source>
        <dbReference type="ARBA" id="ARBA00022660"/>
    </source>
</evidence>
<evidence type="ECO:0000256" key="17">
    <source>
        <dbReference type="ARBA" id="ARBA00031028"/>
    </source>
</evidence>
<keyword evidence="9" id="KW-0999">Mitochondrion inner membrane</keyword>
<keyword evidence="7" id="KW-0679">Respiratory chain</keyword>
<organism evidence="21">
    <name type="scientific">Calanus hyperboreus</name>
    <name type="common">Copepod</name>
    <dbReference type="NCBI Taxonomy" id="114069"/>
    <lineage>
        <taxon>Eukaryota</taxon>
        <taxon>Metazoa</taxon>
        <taxon>Ecdysozoa</taxon>
        <taxon>Arthropoda</taxon>
        <taxon>Crustacea</taxon>
        <taxon>Multicrustacea</taxon>
        <taxon>Hexanauplia</taxon>
        <taxon>Copepoda</taxon>
        <taxon>Calanoida</taxon>
        <taxon>Calanidae</taxon>
        <taxon>Calanus</taxon>
    </lineage>
</organism>
<dbReference type="GO" id="GO:0005743">
    <property type="term" value="C:mitochondrial inner membrane"/>
    <property type="evidence" value="ECO:0007669"/>
    <property type="project" value="UniProtKB-SubCell"/>
</dbReference>
<evidence type="ECO:0000256" key="16">
    <source>
        <dbReference type="ARBA" id="ARBA00023136"/>
    </source>
</evidence>
<feature type="transmembrane region" description="Helical" evidence="19">
    <location>
        <begin position="257"/>
        <end position="278"/>
    </location>
</feature>
<comment type="catalytic activity">
    <reaction evidence="18">
        <text>a ubiquinone + NADH + 5 H(+)(in) = a ubiquinol + NAD(+) + 4 H(+)(out)</text>
        <dbReference type="Rhea" id="RHEA:29091"/>
        <dbReference type="Rhea" id="RHEA-COMP:9565"/>
        <dbReference type="Rhea" id="RHEA-COMP:9566"/>
        <dbReference type="ChEBI" id="CHEBI:15378"/>
        <dbReference type="ChEBI" id="CHEBI:16389"/>
        <dbReference type="ChEBI" id="CHEBI:17976"/>
        <dbReference type="ChEBI" id="CHEBI:57540"/>
        <dbReference type="ChEBI" id="CHEBI:57945"/>
        <dbReference type="EC" id="7.1.1.2"/>
    </reaction>
</comment>
<comment type="function">
    <text evidence="1">Core subunit of the mitochondrial membrane respiratory chain NADH dehydrogenase (Complex I) that is believed to belong to the minimal assembly required for catalysis. Complex I functions in the transfer of electrons from NADH to the respiratory chain. The immediate electron acceptor for the enzyme is believed to be ubiquinone.</text>
</comment>
<feature type="transmembrane region" description="Helical" evidence="19">
    <location>
        <begin position="160"/>
        <end position="180"/>
    </location>
</feature>
<feature type="transmembrane region" description="Helical" evidence="19">
    <location>
        <begin position="226"/>
        <end position="245"/>
    </location>
</feature>
<reference evidence="21" key="1">
    <citation type="journal article" date="2013" name="Gene">
        <title>The complete mitochondrial genome of Arctic Calanus hyperboreus (Copepoda, Calanoida) reveals characteristic patterns in calanoid mitochondrial genome.</title>
        <authorList>
            <person name="Kim S."/>
            <person name="Lim B.J."/>
            <person name="Min G.S."/>
            <person name="Choi H.G."/>
        </authorList>
    </citation>
    <scope>NUCLEOTIDE SEQUENCE</scope>
</reference>
<keyword evidence="16 19" id="KW-0472">Membrane</keyword>
<comment type="subcellular location">
    <subcellularLocation>
        <location evidence="2">Mitochondrion inner membrane</location>
        <topology evidence="2">Multi-pass membrane protein</topology>
    </subcellularLocation>
</comment>
<feature type="transmembrane region" description="Helical" evidence="19">
    <location>
        <begin position="59"/>
        <end position="80"/>
    </location>
</feature>
<feature type="domain" description="NADH:quinone oxidoreductase/Mrp antiporter transmembrane" evidence="20">
    <location>
        <begin position="84"/>
        <end position="271"/>
    </location>
</feature>
<dbReference type="RefSeq" id="YP_007026106.1">
    <property type="nucleotide sequence ID" value="NC_019627.1"/>
</dbReference>
<dbReference type="Pfam" id="PF00361">
    <property type="entry name" value="Proton_antipo_M"/>
    <property type="match status" value="1"/>
</dbReference>
<evidence type="ECO:0000256" key="11">
    <source>
        <dbReference type="ARBA" id="ARBA00022982"/>
    </source>
</evidence>
<evidence type="ECO:0000256" key="8">
    <source>
        <dbReference type="ARBA" id="ARBA00022692"/>
    </source>
</evidence>
<sequence length="322" mass="36914">MVLSPLLGFYLLLAMTLLISFSSSSPYMMWVSLELNMLSFLPIMSSEMGLALENTMKYFLVQSWASIVFLMGIFFSVLFWESMMYLSMLGVMLKLGAAPLHGWFISILKTCSLWVLVFLSSVQKMIPLMILSNLHISSFLMLVFSMSTFLFVMVSLPGAISLNKILALSSMGNLIWFLVSSQVQMKLFMLFMFIYILLLLGVLLLYKKTGLNQFMQINGMVFTDKIMMLFVFMSLGGLPPLLGFLGKLVILKNIMMYMNMVFLVMLIYTSLMILYNYISRMFFLLNYMPSIKYCFKAEPSLLKKTTYLMSVVGFNLFMVMPI</sequence>
<dbReference type="EMBL" id="JX678968">
    <property type="protein sequence ID" value="AFU88795.1"/>
    <property type="molecule type" value="Genomic_DNA"/>
</dbReference>
<evidence type="ECO:0000256" key="9">
    <source>
        <dbReference type="ARBA" id="ARBA00022792"/>
    </source>
</evidence>
<keyword evidence="10" id="KW-1278">Translocase</keyword>
<keyword evidence="8 19" id="KW-0812">Transmembrane</keyword>
<evidence type="ECO:0000256" key="3">
    <source>
        <dbReference type="ARBA" id="ARBA00007012"/>
    </source>
</evidence>
<evidence type="ECO:0000256" key="18">
    <source>
        <dbReference type="ARBA" id="ARBA00049551"/>
    </source>
</evidence>
<gene>
    <name evidence="21" type="primary">ND2</name>
</gene>
<evidence type="ECO:0000256" key="15">
    <source>
        <dbReference type="ARBA" id="ARBA00023128"/>
    </source>
</evidence>
<evidence type="ECO:0000256" key="12">
    <source>
        <dbReference type="ARBA" id="ARBA00022989"/>
    </source>
</evidence>
<keyword evidence="6" id="KW-0813">Transport</keyword>